<evidence type="ECO:0000313" key="3">
    <source>
        <dbReference type="Proteomes" id="UP001151002"/>
    </source>
</evidence>
<reference evidence="2" key="1">
    <citation type="submission" date="2022-11" db="EMBL/GenBank/DDBJ databases">
        <authorList>
            <person name="Somphong A."/>
            <person name="Phongsopitanun W."/>
        </authorList>
    </citation>
    <scope>NUCLEOTIDE SEQUENCE</scope>
    <source>
        <strain evidence="2">Pm04-4</strain>
    </source>
</reference>
<name>A0ABT4B0Z6_9ACTN</name>
<dbReference type="RefSeq" id="WP_267563689.1">
    <property type="nucleotide sequence ID" value="NZ_JAPNTZ010000005.1"/>
</dbReference>
<sequence>MSGSAQEPSGLGQAPGYSGPVSAGQAGPAATEGEEPSGLPGRPAGPGPSALPGLGNSSAHFGGATPEQNAAPRAALANPGRAPLEAPNPGQANRPPAAAHQPATPPTANAGRADAGPRPARPKLEAPNMGQLNKPLTEKDQPER</sequence>
<feature type="region of interest" description="Disordered" evidence="1">
    <location>
        <begin position="1"/>
        <end position="144"/>
    </location>
</feature>
<accession>A0ABT4B0Z6</accession>
<comment type="caution">
    <text evidence="2">The sequence shown here is derived from an EMBL/GenBank/DDBJ whole genome shotgun (WGS) entry which is preliminary data.</text>
</comment>
<keyword evidence="3" id="KW-1185">Reference proteome</keyword>
<evidence type="ECO:0000313" key="2">
    <source>
        <dbReference type="EMBL" id="MCY1139570.1"/>
    </source>
</evidence>
<organism evidence="2 3">
    <name type="scientific">Paractinoplanes pyxinae</name>
    <dbReference type="NCBI Taxonomy" id="2997416"/>
    <lineage>
        <taxon>Bacteria</taxon>
        <taxon>Bacillati</taxon>
        <taxon>Actinomycetota</taxon>
        <taxon>Actinomycetes</taxon>
        <taxon>Micromonosporales</taxon>
        <taxon>Micromonosporaceae</taxon>
        <taxon>Paractinoplanes</taxon>
    </lineage>
</organism>
<dbReference type="EMBL" id="JAPNTZ010000005">
    <property type="protein sequence ID" value="MCY1139570.1"/>
    <property type="molecule type" value="Genomic_DNA"/>
</dbReference>
<proteinExistence type="predicted"/>
<feature type="compositionally biased region" description="Low complexity" evidence="1">
    <location>
        <begin position="95"/>
        <end position="118"/>
    </location>
</feature>
<dbReference type="Proteomes" id="UP001151002">
    <property type="component" value="Unassembled WGS sequence"/>
</dbReference>
<feature type="compositionally biased region" description="Low complexity" evidence="1">
    <location>
        <begin position="36"/>
        <end position="55"/>
    </location>
</feature>
<protein>
    <submittedName>
        <fullName evidence="2">Uncharacterized protein</fullName>
    </submittedName>
</protein>
<gene>
    <name evidence="2" type="ORF">OWR29_16345</name>
</gene>
<evidence type="ECO:0000256" key="1">
    <source>
        <dbReference type="SAM" id="MobiDB-lite"/>
    </source>
</evidence>